<dbReference type="InterPro" id="IPR043502">
    <property type="entry name" value="DNA/RNA_pol_sf"/>
</dbReference>
<feature type="region of interest" description="Disordered" evidence="2">
    <location>
        <begin position="71"/>
        <end position="91"/>
    </location>
</feature>
<dbReference type="EC" id="2.7.7.49" evidence="1"/>
<dbReference type="SUPFAM" id="SSF56672">
    <property type="entry name" value="DNA/RNA polymerases"/>
    <property type="match status" value="1"/>
</dbReference>
<dbReference type="PANTHER" id="PTHR37984">
    <property type="entry name" value="PROTEIN CBG26694"/>
    <property type="match status" value="1"/>
</dbReference>
<dbReference type="AlphaFoldDB" id="A0A484ARP3"/>
<name>A0A484ARP3_DRONA</name>
<feature type="non-terminal residue" evidence="5">
    <location>
        <position position="1"/>
    </location>
</feature>
<dbReference type="InterPro" id="IPR043128">
    <property type="entry name" value="Rev_trsase/Diguanyl_cyclase"/>
</dbReference>
<gene>
    <name evidence="5" type="ORF">AWZ03_015037</name>
</gene>
<organism evidence="5 6">
    <name type="scientific">Drosophila navojoa</name>
    <name type="common">Fruit fly</name>
    <dbReference type="NCBI Taxonomy" id="7232"/>
    <lineage>
        <taxon>Eukaryota</taxon>
        <taxon>Metazoa</taxon>
        <taxon>Ecdysozoa</taxon>
        <taxon>Arthropoda</taxon>
        <taxon>Hexapoda</taxon>
        <taxon>Insecta</taxon>
        <taxon>Pterygota</taxon>
        <taxon>Neoptera</taxon>
        <taxon>Endopterygota</taxon>
        <taxon>Diptera</taxon>
        <taxon>Brachycera</taxon>
        <taxon>Muscomorpha</taxon>
        <taxon>Ephydroidea</taxon>
        <taxon>Drosophilidae</taxon>
        <taxon>Drosophila</taxon>
    </lineage>
</organism>
<evidence type="ECO:0000259" key="3">
    <source>
        <dbReference type="Pfam" id="PF00078"/>
    </source>
</evidence>
<evidence type="ECO:0000313" key="6">
    <source>
        <dbReference type="Proteomes" id="UP000295192"/>
    </source>
</evidence>
<dbReference type="InterPro" id="IPR050951">
    <property type="entry name" value="Retrovirus_Pol_polyprotein"/>
</dbReference>
<comment type="caution">
    <text evidence="5">The sequence shown here is derived from an EMBL/GenBank/DDBJ whole genome shotgun (WGS) entry which is preliminary data.</text>
</comment>
<reference evidence="5 6" key="1">
    <citation type="journal article" date="2019" name="J. Hered.">
        <title>An Improved Genome Assembly for Drosophila navojoa, the Basal Species in the mojavensis Cluster.</title>
        <authorList>
            <person name="Vanderlinde T."/>
            <person name="Dupim E.G."/>
            <person name="Nazario-Yepiz N.O."/>
            <person name="Carvalho A.B."/>
        </authorList>
    </citation>
    <scope>NUCLEOTIDE SEQUENCE [LARGE SCALE GENOMIC DNA]</scope>
    <source>
        <strain evidence="5">Navoj_Jal97</strain>
        <tissue evidence="5">Whole organism</tissue>
    </source>
</reference>
<dbReference type="Proteomes" id="UP000295192">
    <property type="component" value="Unassembled WGS sequence"/>
</dbReference>
<keyword evidence="6" id="KW-1185">Reference proteome</keyword>
<dbReference type="Gene3D" id="3.30.70.270">
    <property type="match status" value="1"/>
</dbReference>
<dbReference type="Pfam" id="PF17921">
    <property type="entry name" value="Integrase_H2C2"/>
    <property type="match status" value="1"/>
</dbReference>
<protein>
    <recommendedName>
        <fullName evidence="1">RNA-directed DNA polymerase</fullName>
        <ecNumber evidence="1">2.7.7.49</ecNumber>
    </recommendedName>
</protein>
<feature type="domain" description="Reverse transcriptase" evidence="3">
    <location>
        <begin position="141"/>
        <end position="190"/>
    </location>
</feature>
<dbReference type="Pfam" id="PF00078">
    <property type="entry name" value="RVT_1"/>
    <property type="match status" value="1"/>
</dbReference>
<accession>A0A484ARP3</accession>
<evidence type="ECO:0000256" key="1">
    <source>
        <dbReference type="ARBA" id="ARBA00012493"/>
    </source>
</evidence>
<sequence length="289" mass="33174">ADGSALEVKKRMEVEVSLTEKVVNMTVLVMPTMLDHLILGMDFLCAMDTTLCCGYAVLTMRVKEELNEEASPRSERCVSIGSDRSGGPNSLARLETRGRELKECPPVARTKDTGNSAAREAREILEADDSGEVWSTPSPRRYAFAYLDDIVVISATKAQNVANLREVFRLLRDANLRINRNKCSFFREKIKEDPEKFKDYVEENGQLYRNLDHQTDEEYYTPWKMRVHAYQRSRVLQECHNGTPTAGHQGVRKTAMRLAQRYCWPGMFLDAARYVRRCEVCQKFKTNKQ</sequence>
<dbReference type="InterPro" id="IPR000477">
    <property type="entry name" value="RT_dom"/>
</dbReference>
<dbReference type="InterPro" id="IPR041588">
    <property type="entry name" value="Integrase_H2C2"/>
</dbReference>
<feature type="domain" description="Integrase zinc-binding" evidence="4">
    <location>
        <begin position="231"/>
        <end position="286"/>
    </location>
</feature>
<evidence type="ECO:0000313" key="5">
    <source>
        <dbReference type="EMBL" id="TDG38540.1"/>
    </source>
</evidence>
<evidence type="ECO:0000259" key="4">
    <source>
        <dbReference type="Pfam" id="PF17921"/>
    </source>
</evidence>
<dbReference type="Gene3D" id="1.10.340.70">
    <property type="match status" value="1"/>
</dbReference>
<dbReference type="GO" id="GO:0003964">
    <property type="term" value="F:RNA-directed DNA polymerase activity"/>
    <property type="evidence" value="ECO:0007669"/>
    <property type="project" value="UniProtKB-EC"/>
</dbReference>
<proteinExistence type="predicted"/>
<dbReference type="PANTHER" id="PTHR37984:SF15">
    <property type="entry name" value="INTEGRASE CATALYTIC DOMAIN-CONTAINING PROTEIN"/>
    <property type="match status" value="1"/>
</dbReference>
<dbReference type="FunFam" id="1.10.340.70:FF:000001">
    <property type="entry name" value="Retrovirus-related Pol polyprotein from transposon gypsy-like Protein"/>
    <property type="match status" value="1"/>
</dbReference>
<dbReference type="EMBL" id="LSRL02002966">
    <property type="protein sequence ID" value="TDG38540.1"/>
    <property type="molecule type" value="Genomic_DNA"/>
</dbReference>
<evidence type="ECO:0000256" key="2">
    <source>
        <dbReference type="SAM" id="MobiDB-lite"/>
    </source>
</evidence>